<accession>A0A8J5LYT2</accession>
<feature type="non-terminal residue" evidence="2">
    <location>
        <position position="67"/>
    </location>
</feature>
<feature type="compositionally biased region" description="Acidic residues" evidence="1">
    <location>
        <begin position="46"/>
        <end position="56"/>
    </location>
</feature>
<dbReference type="EMBL" id="JAENGY010002316">
    <property type="protein sequence ID" value="KAG6944638.1"/>
    <property type="molecule type" value="Genomic_DNA"/>
</dbReference>
<organism evidence="2 3">
    <name type="scientific">Phytophthora aleatoria</name>
    <dbReference type="NCBI Taxonomy" id="2496075"/>
    <lineage>
        <taxon>Eukaryota</taxon>
        <taxon>Sar</taxon>
        <taxon>Stramenopiles</taxon>
        <taxon>Oomycota</taxon>
        <taxon>Peronosporomycetes</taxon>
        <taxon>Peronosporales</taxon>
        <taxon>Peronosporaceae</taxon>
        <taxon>Phytophthora</taxon>
    </lineage>
</organism>
<comment type="caution">
    <text evidence="2">The sequence shown here is derived from an EMBL/GenBank/DDBJ whole genome shotgun (WGS) entry which is preliminary data.</text>
</comment>
<evidence type="ECO:0000313" key="3">
    <source>
        <dbReference type="Proteomes" id="UP000709295"/>
    </source>
</evidence>
<gene>
    <name evidence="2" type="ORF">JG688_00016981</name>
</gene>
<evidence type="ECO:0000313" key="2">
    <source>
        <dbReference type="EMBL" id="KAG6944638.1"/>
    </source>
</evidence>
<feature type="region of interest" description="Disordered" evidence="1">
    <location>
        <begin position="13"/>
        <end position="67"/>
    </location>
</feature>
<keyword evidence="3" id="KW-1185">Reference proteome</keyword>
<feature type="non-terminal residue" evidence="2">
    <location>
        <position position="1"/>
    </location>
</feature>
<sequence>DTTVVLDYAAGDGETECSSEVVEPTQQELVVDDESPTEVSTIEVVPSDDSDSEDSLDFGSDTEGLLM</sequence>
<dbReference type="AlphaFoldDB" id="A0A8J5LYT2"/>
<reference evidence="2" key="1">
    <citation type="submission" date="2021-01" db="EMBL/GenBank/DDBJ databases">
        <title>Phytophthora aleatoria, a newly-described species from Pinus radiata is distinct from Phytophthora cactorum isolates based on comparative genomics.</title>
        <authorList>
            <person name="Mcdougal R."/>
            <person name="Panda P."/>
            <person name="Williams N."/>
            <person name="Studholme D.J."/>
        </authorList>
    </citation>
    <scope>NUCLEOTIDE SEQUENCE</scope>
    <source>
        <strain evidence="2">NZFS 4037</strain>
    </source>
</reference>
<evidence type="ECO:0000256" key="1">
    <source>
        <dbReference type="SAM" id="MobiDB-lite"/>
    </source>
</evidence>
<proteinExistence type="predicted"/>
<name>A0A8J5LYT2_9STRA</name>
<protein>
    <submittedName>
        <fullName evidence="2">Uncharacterized protein</fullName>
    </submittedName>
</protein>
<dbReference type="Proteomes" id="UP000709295">
    <property type="component" value="Unassembled WGS sequence"/>
</dbReference>